<dbReference type="EMBL" id="DSMG01000041">
    <property type="protein sequence ID" value="HDX30489.1"/>
    <property type="molecule type" value="Genomic_DNA"/>
</dbReference>
<accession>A0A7C1JZ18</accession>
<sequence>MIPSTEKRELSMKSANAARQEFEAELLEVEQTLHEALADLFPPFSQMVAQELRRSHPLWRGALVLVAGTPDRDEEARRRQRIDLAAALEMLHLAINVHMLLGETNRAEPTHSSVLGSTILAGDYCFSRAAALAVRIGERVVVEIFSDVLKRISEGHLRRLLEGEEAPFNEDRELCIAGVEAATYLARSLPSVRALALHFAESLADQHAPEQATSFWNTARQEMHNLLTPTQYARWETFLDWWHTPSP</sequence>
<comment type="caution">
    <text evidence="2">The sequence shown here is derived from an EMBL/GenBank/DDBJ whole genome shotgun (WGS) entry which is preliminary data.</text>
</comment>
<evidence type="ECO:0000313" key="2">
    <source>
        <dbReference type="EMBL" id="HDX30489.1"/>
    </source>
</evidence>
<name>A0A7C1JZ18_9CHLR</name>
<reference evidence="2" key="1">
    <citation type="journal article" date="2020" name="mSystems">
        <title>Genome- and Community-Level Interaction Insights into Carbon Utilization and Element Cycling Functions of Hydrothermarchaeota in Hydrothermal Sediment.</title>
        <authorList>
            <person name="Zhou Z."/>
            <person name="Liu Y."/>
            <person name="Xu W."/>
            <person name="Pan J."/>
            <person name="Luo Z.H."/>
            <person name="Li M."/>
        </authorList>
    </citation>
    <scope>NUCLEOTIDE SEQUENCE [LARGE SCALE GENOMIC DNA]</scope>
    <source>
        <strain evidence="2">SpSt-289</strain>
    </source>
</reference>
<dbReference type="GO" id="GO:0004659">
    <property type="term" value="F:prenyltransferase activity"/>
    <property type="evidence" value="ECO:0007669"/>
    <property type="project" value="InterPro"/>
</dbReference>
<protein>
    <recommendedName>
        <fullName evidence="3">Polyprenyl synthetase family protein</fullName>
    </recommendedName>
</protein>
<proteinExistence type="predicted"/>
<gene>
    <name evidence="2" type="ORF">ENQ20_03235</name>
</gene>
<dbReference type="InterPro" id="IPR008949">
    <property type="entry name" value="Isoprenoid_synthase_dom_sf"/>
</dbReference>
<dbReference type="SUPFAM" id="SSF48576">
    <property type="entry name" value="Terpenoid synthases"/>
    <property type="match status" value="1"/>
</dbReference>
<evidence type="ECO:0008006" key="3">
    <source>
        <dbReference type="Google" id="ProtNLM"/>
    </source>
</evidence>
<dbReference type="AlphaFoldDB" id="A0A7C1JZ18"/>
<feature type="coiled-coil region" evidence="1">
    <location>
        <begin position="12"/>
        <end position="39"/>
    </location>
</feature>
<dbReference type="Pfam" id="PF00348">
    <property type="entry name" value="polyprenyl_synt"/>
    <property type="match status" value="1"/>
</dbReference>
<keyword evidence="1" id="KW-0175">Coiled coil</keyword>
<evidence type="ECO:0000256" key="1">
    <source>
        <dbReference type="SAM" id="Coils"/>
    </source>
</evidence>
<dbReference type="GO" id="GO:0008299">
    <property type="term" value="P:isoprenoid biosynthetic process"/>
    <property type="evidence" value="ECO:0007669"/>
    <property type="project" value="InterPro"/>
</dbReference>
<dbReference type="InterPro" id="IPR000092">
    <property type="entry name" value="Polyprenyl_synt"/>
</dbReference>
<dbReference type="Gene3D" id="1.10.600.10">
    <property type="entry name" value="Farnesyl Diphosphate Synthase"/>
    <property type="match status" value="1"/>
</dbReference>
<organism evidence="2">
    <name type="scientific">Caldilinea aerophila</name>
    <dbReference type="NCBI Taxonomy" id="133453"/>
    <lineage>
        <taxon>Bacteria</taxon>
        <taxon>Bacillati</taxon>
        <taxon>Chloroflexota</taxon>
        <taxon>Caldilineae</taxon>
        <taxon>Caldilineales</taxon>
        <taxon>Caldilineaceae</taxon>
        <taxon>Caldilinea</taxon>
    </lineage>
</organism>